<feature type="transmembrane region" description="Helical" evidence="2">
    <location>
        <begin position="148"/>
        <end position="172"/>
    </location>
</feature>
<dbReference type="EMBL" id="VXIV02003265">
    <property type="protein sequence ID" value="KAF6018969.1"/>
    <property type="molecule type" value="Genomic_DNA"/>
</dbReference>
<sequence>MLFPSSTSKLRQILLITFFSLDIVVSTDYYDCIGTSSDCCIKRELYGGDRVILQTKVGNTNGLWCDQVFIVRQSNSMREANYTSASYISSETLYLDLLAEYEYPYGRTFPSDELHSTSTVVKFIYDRYSVQSGSLKITVTPNIPQTTVSLVIILSISIPLSFLFILFTVVIYKIRQRKLTQVRTIWNQRVAAVLQDAQLDAQELREARLQQQFRHPQSPEPRDSVAPPSYAEAASPPPYEDVIRSDSSSVLPSDVAPSYDANTDPPLEDSAAPDDGRDSNRLIV</sequence>
<accession>A0A7J7IYI4</accession>
<keyword evidence="3" id="KW-0732">Signal</keyword>
<proteinExistence type="predicted"/>
<feature type="compositionally biased region" description="Basic and acidic residues" evidence="1">
    <location>
        <begin position="274"/>
        <end position="284"/>
    </location>
</feature>
<feature type="region of interest" description="Disordered" evidence="1">
    <location>
        <begin position="210"/>
        <end position="284"/>
    </location>
</feature>
<keyword evidence="2" id="KW-1133">Transmembrane helix</keyword>
<evidence type="ECO:0000313" key="5">
    <source>
        <dbReference type="Proteomes" id="UP000593567"/>
    </source>
</evidence>
<keyword evidence="2" id="KW-0472">Membrane</keyword>
<name>A0A7J7IYI4_BUGNE</name>
<protein>
    <submittedName>
        <fullName evidence="4">Uncharacterized protein</fullName>
    </submittedName>
</protein>
<evidence type="ECO:0000313" key="4">
    <source>
        <dbReference type="EMBL" id="KAF6018969.1"/>
    </source>
</evidence>
<dbReference type="AlphaFoldDB" id="A0A7J7IYI4"/>
<keyword evidence="5" id="KW-1185">Reference proteome</keyword>
<dbReference type="Proteomes" id="UP000593567">
    <property type="component" value="Unassembled WGS sequence"/>
</dbReference>
<comment type="caution">
    <text evidence="4">The sequence shown here is derived from an EMBL/GenBank/DDBJ whole genome shotgun (WGS) entry which is preliminary data.</text>
</comment>
<evidence type="ECO:0000256" key="2">
    <source>
        <dbReference type="SAM" id="Phobius"/>
    </source>
</evidence>
<gene>
    <name evidence="4" type="ORF">EB796_022731</name>
</gene>
<feature type="chain" id="PRO_5029542042" evidence="3">
    <location>
        <begin position="27"/>
        <end position="284"/>
    </location>
</feature>
<reference evidence="4" key="1">
    <citation type="submission" date="2020-06" db="EMBL/GenBank/DDBJ databases">
        <title>Draft genome of Bugula neritina, a colonial animal packing powerful symbionts and potential medicines.</title>
        <authorList>
            <person name="Rayko M."/>
        </authorList>
    </citation>
    <scope>NUCLEOTIDE SEQUENCE [LARGE SCALE GENOMIC DNA]</scope>
    <source>
        <strain evidence="4">Kwan_BN1</strain>
    </source>
</reference>
<feature type="signal peptide" evidence="3">
    <location>
        <begin position="1"/>
        <end position="26"/>
    </location>
</feature>
<organism evidence="4 5">
    <name type="scientific">Bugula neritina</name>
    <name type="common">Brown bryozoan</name>
    <name type="synonym">Sertularia neritina</name>
    <dbReference type="NCBI Taxonomy" id="10212"/>
    <lineage>
        <taxon>Eukaryota</taxon>
        <taxon>Metazoa</taxon>
        <taxon>Spiralia</taxon>
        <taxon>Lophotrochozoa</taxon>
        <taxon>Bryozoa</taxon>
        <taxon>Gymnolaemata</taxon>
        <taxon>Cheilostomatida</taxon>
        <taxon>Flustrina</taxon>
        <taxon>Buguloidea</taxon>
        <taxon>Bugulidae</taxon>
        <taxon>Bugula</taxon>
    </lineage>
</organism>
<evidence type="ECO:0000256" key="1">
    <source>
        <dbReference type="SAM" id="MobiDB-lite"/>
    </source>
</evidence>
<evidence type="ECO:0000256" key="3">
    <source>
        <dbReference type="SAM" id="SignalP"/>
    </source>
</evidence>
<keyword evidence="2" id="KW-0812">Transmembrane</keyword>